<dbReference type="GO" id="GO:0006997">
    <property type="term" value="P:nucleus organization"/>
    <property type="evidence" value="ECO:0007669"/>
    <property type="project" value="InterPro"/>
</dbReference>
<comment type="similarity">
    <text evidence="4">Belongs to the CRWN family.</text>
</comment>
<dbReference type="GO" id="GO:0005652">
    <property type="term" value="C:nuclear lamina"/>
    <property type="evidence" value="ECO:0007669"/>
    <property type="project" value="UniProtKB-SubCell"/>
</dbReference>
<dbReference type="InterPro" id="IPR040418">
    <property type="entry name" value="CRWN"/>
</dbReference>
<dbReference type="Proteomes" id="UP001222027">
    <property type="component" value="Unassembled WGS sequence"/>
</dbReference>
<gene>
    <name evidence="5" type="ORF">OPV22_013923</name>
</gene>
<evidence type="ECO:0000256" key="4">
    <source>
        <dbReference type="ARBA" id="ARBA00024208"/>
    </source>
</evidence>
<comment type="caution">
    <text evidence="5">The sequence shown here is derived from an EMBL/GenBank/DDBJ whole genome shotgun (WGS) entry which is preliminary data.</text>
</comment>
<comment type="subcellular location">
    <subcellularLocation>
        <location evidence="3">Nucleus lamina</location>
    </subcellularLocation>
</comment>
<evidence type="ECO:0008006" key="7">
    <source>
        <dbReference type="Google" id="ProtNLM"/>
    </source>
</evidence>
<evidence type="ECO:0000313" key="5">
    <source>
        <dbReference type="EMBL" id="KAJ8492202.1"/>
    </source>
</evidence>
<keyword evidence="2" id="KW-0539">Nucleus</keyword>
<dbReference type="PANTHER" id="PTHR31908">
    <property type="entry name" value="PROTEIN CROWDED NUCLEI 4"/>
    <property type="match status" value="1"/>
</dbReference>
<proteinExistence type="inferred from homology"/>
<dbReference type="PANTHER" id="PTHR31908:SF11">
    <property type="entry name" value="PROTEIN CROWDED NUCLEI 1"/>
    <property type="match status" value="1"/>
</dbReference>
<dbReference type="EMBL" id="JAQQAF010000004">
    <property type="protein sequence ID" value="KAJ8492202.1"/>
    <property type="molecule type" value="Genomic_DNA"/>
</dbReference>
<sequence length="202" mass="23147">MKSLSSLNNSKSKQLKMKEDRLEREKGDICFTERDWKLTDLEIKKNIDALCVLSRNLKEQRKEYMKEKRHFLAQAEQRTCKNCGHPLGDLGTYCIQDAGNVLLPNLIFEECSNNMNAKSSPNAMVSVPAASGGLMSWLQKLFKAFCPQGKRLWILLNFQWTSQPLVLDSAKKLLMLRQVVNLYHSMVLLILLSARKTKNQKG</sequence>
<keyword evidence="1" id="KW-0175">Coiled coil</keyword>
<dbReference type="AlphaFoldDB" id="A0AAV8QWN9"/>
<name>A0AAV8QWN9_ENSVE</name>
<evidence type="ECO:0000256" key="2">
    <source>
        <dbReference type="ARBA" id="ARBA00023242"/>
    </source>
</evidence>
<organism evidence="5 6">
    <name type="scientific">Ensete ventricosum</name>
    <name type="common">Abyssinian banana</name>
    <name type="synonym">Musa ensete</name>
    <dbReference type="NCBI Taxonomy" id="4639"/>
    <lineage>
        <taxon>Eukaryota</taxon>
        <taxon>Viridiplantae</taxon>
        <taxon>Streptophyta</taxon>
        <taxon>Embryophyta</taxon>
        <taxon>Tracheophyta</taxon>
        <taxon>Spermatophyta</taxon>
        <taxon>Magnoliopsida</taxon>
        <taxon>Liliopsida</taxon>
        <taxon>Zingiberales</taxon>
        <taxon>Musaceae</taxon>
        <taxon>Ensete</taxon>
    </lineage>
</organism>
<evidence type="ECO:0000256" key="3">
    <source>
        <dbReference type="ARBA" id="ARBA00024186"/>
    </source>
</evidence>
<evidence type="ECO:0000256" key="1">
    <source>
        <dbReference type="ARBA" id="ARBA00023054"/>
    </source>
</evidence>
<protein>
    <recommendedName>
        <fullName evidence="7">MADS-box domain-containing protein</fullName>
    </recommendedName>
</protein>
<evidence type="ECO:0000313" key="6">
    <source>
        <dbReference type="Proteomes" id="UP001222027"/>
    </source>
</evidence>
<keyword evidence="6" id="KW-1185">Reference proteome</keyword>
<reference evidence="5 6" key="1">
    <citation type="submission" date="2022-12" db="EMBL/GenBank/DDBJ databases">
        <title>Chromosome-scale assembly of the Ensete ventricosum genome.</title>
        <authorList>
            <person name="Dussert Y."/>
            <person name="Stocks J."/>
            <person name="Wendawek A."/>
            <person name="Woldeyes F."/>
            <person name="Nichols R.A."/>
            <person name="Borrell J.S."/>
        </authorList>
    </citation>
    <scope>NUCLEOTIDE SEQUENCE [LARGE SCALE GENOMIC DNA]</scope>
    <source>
        <strain evidence="6">cv. Maze</strain>
        <tissue evidence="5">Seeds</tissue>
    </source>
</reference>
<accession>A0AAV8QWN9</accession>